<dbReference type="AlphaFoldDB" id="A0ABD2P3U2"/>
<dbReference type="Pfam" id="PF17064">
    <property type="entry name" value="QVR"/>
    <property type="match status" value="1"/>
</dbReference>
<dbReference type="EMBL" id="JABFTP020000185">
    <property type="protein sequence ID" value="KAL3285584.1"/>
    <property type="molecule type" value="Genomic_DNA"/>
</dbReference>
<organism evidence="4 5">
    <name type="scientific">Cryptolaemus montrouzieri</name>
    <dbReference type="NCBI Taxonomy" id="559131"/>
    <lineage>
        <taxon>Eukaryota</taxon>
        <taxon>Metazoa</taxon>
        <taxon>Ecdysozoa</taxon>
        <taxon>Arthropoda</taxon>
        <taxon>Hexapoda</taxon>
        <taxon>Insecta</taxon>
        <taxon>Pterygota</taxon>
        <taxon>Neoptera</taxon>
        <taxon>Endopterygota</taxon>
        <taxon>Coleoptera</taxon>
        <taxon>Polyphaga</taxon>
        <taxon>Cucujiformia</taxon>
        <taxon>Coccinelloidea</taxon>
        <taxon>Coccinellidae</taxon>
        <taxon>Scymninae</taxon>
        <taxon>Scymnini</taxon>
        <taxon>Cryptolaemus</taxon>
    </lineage>
</organism>
<evidence type="ECO:0008006" key="6">
    <source>
        <dbReference type="Google" id="ProtNLM"/>
    </source>
</evidence>
<keyword evidence="5" id="KW-1185">Reference proteome</keyword>
<feature type="chain" id="PRO_5044895929" description="Protein sleepless" evidence="3">
    <location>
        <begin position="22"/>
        <end position="158"/>
    </location>
</feature>
<reference evidence="4 5" key="1">
    <citation type="journal article" date="2021" name="BMC Biol.">
        <title>Horizontally acquired antibacterial genes associated with adaptive radiation of ladybird beetles.</title>
        <authorList>
            <person name="Li H.S."/>
            <person name="Tang X.F."/>
            <person name="Huang Y.H."/>
            <person name="Xu Z.Y."/>
            <person name="Chen M.L."/>
            <person name="Du X.Y."/>
            <person name="Qiu B.Y."/>
            <person name="Chen P.T."/>
            <person name="Zhang W."/>
            <person name="Slipinski A."/>
            <person name="Escalona H.E."/>
            <person name="Waterhouse R.M."/>
            <person name="Zwick A."/>
            <person name="Pang H."/>
        </authorList>
    </citation>
    <scope>NUCLEOTIDE SEQUENCE [LARGE SCALE GENOMIC DNA]</scope>
    <source>
        <strain evidence="4">SYSU2018</strain>
    </source>
</reference>
<evidence type="ECO:0000313" key="4">
    <source>
        <dbReference type="EMBL" id="KAL3285584.1"/>
    </source>
</evidence>
<name>A0ABD2P3U2_9CUCU</name>
<sequence length="158" mass="18006">MILRNSFLLFIILRSILFTSSQRIWTSYVYPDVTKAKSMVCYQCQTNMSEVFPVCESNMLKIATKAEKQELLYFCPPFADKYCFKMMTWEGNLTTVTRGCVGENDAHGHSLRTGCVHFENENSMLCLCDTIACNSSYSKVGQINTSLVFLCFIFVCSI</sequence>
<evidence type="ECO:0000256" key="2">
    <source>
        <dbReference type="ARBA" id="ARBA00023180"/>
    </source>
</evidence>
<dbReference type="Proteomes" id="UP001516400">
    <property type="component" value="Unassembled WGS sequence"/>
</dbReference>
<proteinExistence type="predicted"/>
<keyword evidence="1 3" id="KW-0732">Signal</keyword>
<accession>A0ABD2P3U2</accession>
<evidence type="ECO:0000256" key="3">
    <source>
        <dbReference type="SAM" id="SignalP"/>
    </source>
</evidence>
<gene>
    <name evidence="4" type="ORF">HHI36_000114</name>
</gene>
<comment type="caution">
    <text evidence="4">The sequence shown here is derived from an EMBL/GenBank/DDBJ whole genome shotgun (WGS) entry which is preliminary data.</text>
</comment>
<protein>
    <recommendedName>
        <fullName evidence="6">Protein sleepless</fullName>
    </recommendedName>
</protein>
<evidence type="ECO:0000256" key="1">
    <source>
        <dbReference type="ARBA" id="ARBA00022729"/>
    </source>
</evidence>
<feature type="signal peptide" evidence="3">
    <location>
        <begin position="1"/>
        <end position="21"/>
    </location>
</feature>
<evidence type="ECO:0000313" key="5">
    <source>
        <dbReference type="Proteomes" id="UP001516400"/>
    </source>
</evidence>
<dbReference type="InterPro" id="IPR031424">
    <property type="entry name" value="QVR-like"/>
</dbReference>
<keyword evidence="2" id="KW-0325">Glycoprotein</keyword>